<evidence type="ECO:0000256" key="7">
    <source>
        <dbReference type="ARBA" id="ARBA00023065"/>
    </source>
</evidence>
<comment type="caution">
    <text evidence="13">The sequence shown here is derived from an EMBL/GenBank/DDBJ whole genome shotgun (WGS) entry which is preliminary data.</text>
</comment>
<accession>A0A074MXH8</accession>
<keyword evidence="12" id="KW-0813">Transport</keyword>
<evidence type="ECO:0000256" key="12">
    <source>
        <dbReference type="HAMAP-Rule" id="MF_00454"/>
    </source>
</evidence>
<evidence type="ECO:0000256" key="4">
    <source>
        <dbReference type="ARBA" id="ARBA00022692"/>
    </source>
</evidence>
<dbReference type="Proteomes" id="UP000027647">
    <property type="component" value="Unassembled WGS sequence"/>
</dbReference>
<dbReference type="GO" id="GO:0062054">
    <property type="term" value="F:fluoride channel activity"/>
    <property type="evidence" value="ECO:0007669"/>
    <property type="project" value="UniProtKB-UniRule"/>
</dbReference>
<keyword evidence="7 12" id="KW-0406">Ion transport</keyword>
<dbReference type="PANTHER" id="PTHR28259:SF1">
    <property type="entry name" value="FLUORIDE EXPORT PROTEIN 1-RELATED"/>
    <property type="match status" value="1"/>
</dbReference>
<proteinExistence type="inferred from homology"/>
<feature type="binding site" evidence="12">
    <location>
        <position position="82"/>
    </location>
    <ligand>
        <name>Na(+)</name>
        <dbReference type="ChEBI" id="CHEBI:29101"/>
        <note>structural</note>
    </ligand>
</feature>
<dbReference type="GO" id="GO:0046872">
    <property type="term" value="F:metal ion binding"/>
    <property type="evidence" value="ECO:0007669"/>
    <property type="project" value="UniProtKB-KW"/>
</dbReference>
<evidence type="ECO:0000313" key="13">
    <source>
        <dbReference type="EMBL" id="KEO90322.1"/>
    </source>
</evidence>
<organism evidence="13 14">
    <name type="scientific">Erythrobacter longus</name>
    <dbReference type="NCBI Taxonomy" id="1044"/>
    <lineage>
        <taxon>Bacteria</taxon>
        <taxon>Pseudomonadati</taxon>
        <taxon>Pseudomonadota</taxon>
        <taxon>Alphaproteobacteria</taxon>
        <taxon>Sphingomonadales</taxon>
        <taxon>Erythrobacteraceae</taxon>
        <taxon>Erythrobacter/Porphyrobacter group</taxon>
        <taxon>Erythrobacter</taxon>
    </lineage>
</organism>
<dbReference type="GO" id="GO:0140114">
    <property type="term" value="P:cellular detoxification of fluoride"/>
    <property type="evidence" value="ECO:0007669"/>
    <property type="project" value="UniProtKB-UniRule"/>
</dbReference>
<dbReference type="Pfam" id="PF02537">
    <property type="entry name" value="CRCB"/>
    <property type="match status" value="1"/>
</dbReference>
<gene>
    <name evidence="12" type="primary">fluC</name>
    <name evidence="12" type="synonym">crcB</name>
    <name evidence="13" type="ORF">EH31_09540</name>
</gene>
<evidence type="ECO:0000256" key="11">
    <source>
        <dbReference type="ARBA" id="ARBA00035585"/>
    </source>
</evidence>
<evidence type="ECO:0000256" key="2">
    <source>
        <dbReference type="ARBA" id="ARBA00022475"/>
    </source>
</evidence>
<keyword evidence="14" id="KW-1185">Reference proteome</keyword>
<comment type="similarity">
    <text evidence="10 12">Belongs to the fluoride channel Fluc/FEX (TC 1.A.43) family.</text>
</comment>
<evidence type="ECO:0000313" key="14">
    <source>
        <dbReference type="Proteomes" id="UP000027647"/>
    </source>
</evidence>
<comment type="catalytic activity">
    <reaction evidence="11">
        <text>fluoride(in) = fluoride(out)</text>
        <dbReference type="Rhea" id="RHEA:76159"/>
        <dbReference type="ChEBI" id="CHEBI:17051"/>
    </reaction>
    <physiologicalReaction direction="left-to-right" evidence="11">
        <dbReference type="Rhea" id="RHEA:76160"/>
    </physiologicalReaction>
</comment>
<comment type="function">
    <text evidence="12">Fluoride-specific ion channel. Important for reducing fluoride concentration in the cell, thus reducing its toxicity.</text>
</comment>
<evidence type="ECO:0000256" key="1">
    <source>
        <dbReference type="ARBA" id="ARBA00004651"/>
    </source>
</evidence>
<comment type="activity regulation">
    <text evidence="12">Na(+) is not transported, but it plays an essential structural role and its presence is essential for fluoride channel function.</text>
</comment>
<dbReference type="eggNOG" id="COG0239">
    <property type="taxonomic scope" value="Bacteria"/>
</dbReference>
<dbReference type="GO" id="GO:0005886">
    <property type="term" value="C:plasma membrane"/>
    <property type="evidence" value="ECO:0007669"/>
    <property type="project" value="UniProtKB-SubCell"/>
</dbReference>
<comment type="subcellular location">
    <subcellularLocation>
        <location evidence="1 12">Cell membrane</location>
        <topology evidence="1 12">Multi-pass membrane protein</topology>
    </subcellularLocation>
</comment>
<evidence type="ECO:0000256" key="5">
    <source>
        <dbReference type="ARBA" id="ARBA00022989"/>
    </source>
</evidence>
<dbReference type="EMBL" id="JMIW01000003">
    <property type="protein sequence ID" value="KEO90322.1"/>
    <property type="molecule type" value="Genomic_DNA"/>
</dbReference>
<dbReference type="HAMAP" id="MF_00454">
    <property type="entry name" value="FluC"/>
    <property type="match status" value="1"/>
</dbReference>
<evidence type="ECO:0000256" key="8">
    <source>
        <dbReference type="ARBA" id="ARBA00023136"/>
    </source>
</evidence>
<dbReference type="PANTHER" id="PTHR28259">
    <property type="entry name" value="FLUORIDE EXPORT PROTEIN 1-RELATED"/>
    <property type="match status" value="1"/>
</dbReference>
<evidence type="ECO:0000256" key="6">
    <source>
        <dbReference type="ARBA" id="ARBA00023053"/>
    </source>
</evidence>
<keyword evidence="8 12" id="KW-0472">Membrane</keyword>
<dbReference type="NCBIfam" id="TIGR00494">
    <property type="entry name" value="crcB"/>
    <property type="match status" value="1"/>
</dbReference>
<dbReference type="RefSeq" id="WP_034960126.1">
    <property type="nucleotide sequence ID" value="NZ_JMIW01000003.1"/>
</dbReference>
<reference evidence="13 14" key="1">
    <citation type="submission" date="2014-04" db="EMBL/GenBank/DDBJ databases">
        <title>A comprehensive comparison of genomes of Erythrobacter spp. strains.</title>
        <authorList>
            <person name="Zheng Q."/>
        </authorList>
    </citation>
    <scope>NUCLEOTIDE SEQUENCE [LARGE SCALE GENOMIC DNA]</scope>
    <source>
        <strain evidence="13 14">DSM 6997</strain>
    </source>
</reference>
<evidence type="ECO:0000256" key="9">
    <source>
        <dbReference type="ARBA" id="ARBA00023303"/>
    </source>
</evidence>
<keyword evidence="5 12" id="KW-1133">Transmembrane helix</keyword>
<keyword evidence="3" id="KW-0997">Cell inner membrane</keyword>
<feature type="transmembrane region" description="Helical" evidence="12">
    <location>
        <begin position="99"/>
        <end position="125"/>
    </location>
</feature>
<keyword evidence="6 12" id="KW-0915">Sodium</keyword>
<dbReference type="AlphaFoldDB" id="A0A074MXH8"/>
<dbReference type="InterPro" id="IPR003691">
    <property type="entry name" value="FluC"/>
</dbReference>
<dbReference type="OrthoDB" id="9806299at2"/>
<evidence type="ECO:0000256" key="10">
    <source>
        <dbReference type="ARBA" id="ARBA00035120"/>
    </source>
</evidence>
<feature type="transmembrane region" description="Helical" evidence="12">
    <location>
        <begin position="36"/>
        <end position="57"/>
    </location>
</feature>
<name>A0A074MXH8_ERYLO</name>
<keyword evidence="12" id="KW-0479">Metal-binding</keyword>
<dbReference type="STRING" id="1044.EH31_09540"/>
<keyword evidence="9 12" id="KW-0407">Ion channel</keyword>
<feature type="transmembrane region" description="Helical" evidence="12">
    <location>
        <begin position="69"/>
        <end position="87"/>
    </location>
</feature>
<evidence type="ECO:0000256" key="3">
    <source>
        <dbReference type="ARBA" id="ARBA00022519"/>
    </source>
</evidence>
<keyword evidence="2 12" id="KW-1003">Cell membrane</keyword>
<feature type="binding site" evidence="12">
    <location>
        <position position="79"/>
    </location>
    <ligand>
        <name>Na(+)</name>
        <dbReference type="ChEBI" id="CHEBI:29101"/>
        <note>structural</note>
    </ligand>
</feature>
<sequence>MASLYVAVGGGVGAVLRYHIGRAAVHVTGPNTTFPWGTLGINIAGSLAMGVLLGWLARSSLAAQTSESLRLALGIGLLGGFTTFSAFSAEMVTLVHRGFIVQALGYGSASVIAGMAAFLIGLVGAQSAA</sequence>
<keyword evidence="4 12" id="KW-0812">Transmembrane</keyword>
<protein>
    <recommendedName>
        <fullName evidence="12">Fluoride-specific ion channel FluC</fullName>
    </recommendedName>
</protein>